<evidence type="ECO:0000313" key="3">
    <source>
        <dbReference type="Proteomes" id="UP000683360"/>
    </source>
</evidence>
<feature type="domain" description="TEX10-like TPR repeats" evidence="1">
    <location>
        <begin position="389"/>
        <end position="584"/>
    </location>
</feature>
<dbReference type="EMBL" id="CAJPWZ010001387">
    <property type="protein sequence ID" value="CAG2213780.1"/>
    <property type="molecule type" value="Genomic_DNA"/>
</dbReference>
<dbReference type="OrthoDB" id="361362at2759"/>
<organism evidence="2 3">
    <name type="scientific">Mytilus edulis</name>
    <name type="common">Blue mussel</name>
    <dbReference type="NCBI Taxonomy" id="6550"/>
    <lineage>
        <taxon>Eukaryota</taxon>
        <taxon>Metazoa</taxon>
        <taxon>Spiralia</taxon>
        <taxon>Lophotrochozoa</taxon>
        <taxon>Mollusca</taxon>
        <taxon>Bivalvia</taxon>
        <taxon>Autobranchia</taxon>
        <taxon>Pteriomorphia</taxon>
        <taxon>Mytilida</taxon>
        <taxon>Mytiloidea</taxon>
        <taxon>Mytilidae</taxon>
        <taxon>Mytilinae</taxon>
        <taxon>Mytilus</taxon>
    </lineage>
</organism>
<gene>
    <name evidence="2" type="ORF">MEDL_27696</name>
</gene>
<sequence>MLVTAFPATKNFLLGLNLDALVTMNSLPLRTSVVNVICLCAPKCPTVIMFLGLNALLQLIFYNGLPLRTTKYSYTVRFECLIYSAGFPATKNQCSECDTVIMSFSPATKNQFECLVTGLNALVTADSLPTVVNVTSVVIPAIRTSLNALVTADSLPLRTSVVNVIQLLCLLGLNALVTADSLPLRTSVVNVIQLLCQYVIKKYPSSMTNVAVNRSMENQCESDNHLNIQNKIQKGWLRKNYFTDLKNHLMKDFPYSVHVAAKKKEKLDNQSMPDAVCNLNVAVCDIMTHFLSGEEDVKDKWEITVVKYLEDVISQNSQDRQRTRVVIEIINRLVRHSKTINVDSVVGVMIQKYKRSHPLSSDKKLLFNFFAGIVLHQEYKQKVGSDIIDTFMNSLPDLFIDMVSNNQEMAVHILRVMKTAACQNCWILLQQLNKFICKTAENGDILKIDLVSQKSLLELVFYVPELQKSSLKVYADLVRNEVFPIQSALYILQIIHHRYSKLDHTPNGDAEYISFMMSVLLGAIGGEKGDRYGCEINEAAANNFLAESKQWERTCVLSEAVSSHLTQYGDQEQIVQILSGFLQKLDSNYTDSNLISLMILSNQMDFYNYPVTSTLTESLVPHFWVFCKKIITTRNILLNESLDEFRNGCSSVLQKMVESVCCMENGLCLLVKILKENLLDTNTNHLELKKVCQTGSLWISHYDNWIDRLKTPANVIPEITTKVSLIQKSYPELREQQWCQIYSLIHSYPITHRFDKMNI</sequence>
<keyword evidence="3" id="KW-1185">Reference proteome</keyword>
<dbReference type="Proteomes" id="UP000683360">
    <property type="component" value="Unassembled WGS sequence"/>
</dbReference>
<evidence type="ECO:0000313" key="2">
    <source>
        <dbReference type="EMBL" id="CAG2213780.1"/>
    </source>
</evidence>
<proteinExistence type="predicted"/>
<comment type="caution">
    <text evidence="2">The sequence shown here is derived from an EMBL/GenBank/DDBJ whole genome shotgun (WGS) entry which is preliminary data.</text>
</comment>
<reference evidence="2" key="1">
    <citation type="submission" date="2021-03" db="EMBL/GenBank/DDBJ databases">
        <authorList>
            <person name="Bekaert M."/>
        </authorList>
    </citation>
    <scope>NUCLEOTIDE SEQUENCE</scope>
</reference>
<evidence type="ECO:0000259" key="1">
    <source>
        <dbReference type="Pfam" id="PF25781"/>
    </source>
</evidence>
<accession>A0A8S3S428</accession>
<dbReference type="AlphaFoldDB" id="A0A8S3S428"/>
<dbReference type="Pfam" id="PF25781">
    <property type="entry name" value="TPR_TEX10"/>
    <property type="match status" value="1"/>
</dbReference>
<protein>
    <submittedName>
        <fullName evidence="2">IPI1</fullName>
    </submittedName>
</protein>
<name>A0A8S3S428_MYTED</name>
<dbReference type="InterPro" id="IPR057949">
    <property type="entry name" value="TPR_TEX10"/>
</dbReference>